<dbReference type="Proteomes" id="UP000477782">
    <property type="component" value="Unassembled WGS sequence"/>
</dbReference>
<sequence>MATRHRPPPASPAQLIARRLPDWRADVVFDVGANVGQSAREFAQGWPDARIHSFEPVPRSFARLCEATRDLSLVTAHNLGLGRHSGAAEMTDLANSVQNRIVAEPAAAAEATTTQTVQILRGADFCDSHGIRRISYLKIDTEGHDLEVLKGFGALLKWVDFVQVEAGMNPYNKTHVPFEALSSFLTRRGFLLFYLFEQMMEFKLGGRPVLRRCNPVFINDRLVDLAGIA</sequence>
<dbReference type="RefSeq" id="WP_164623883.1">
    <property type="nucleotide sequence ID" value="NZ_JAAIVJ010000002.1"/>
</dbReference>
<gene>
    <name evidence="2" type="ORF">G4Z14_06005</name>
</gene>
<proteinExistence type="predicted"/>
<dbReference type="NCBIfam" id="TIGR01444">
    <property type="entry name" value="fkbM_fam"/>
    <property type="match status" value="1"/>
</dbReference>
<dbReference type="GO" id="GO:0032259">
    <property type="term" value="P:methylation"/>
    <property type="evidence" value="ECO:0007669"/>
    <property type="project" value="UniProtKB-KW"/>
</dbReference>
<accession>A0A6M0QQW2</accession>
<keyword evidence="3" id="KW-1185">Reference proteome</keyword>
<feature type="domain" description="Methyltransferase FkbM" evidence="1">
    <location>
        <begin position="30"/>
        <end position="191"/>
    </location>
</feature>
<dbReference type="AlphaFoldDB" id="A0A6M0QQW2"/>
<evidence type="ECO:0000259" key="1">
    <source>
        <dbReference type="Pfam" id="PF05050"/>
    </source>
</evidence>
<dbReference type="Gene3D" id="3.40.50.150">
    <property type="entry name" value="Vaccinia Virus protein VP39"/>
    <property type="match status" value="1"/>
</dbReference>
<dbReference type="SUPFAM" id="SSF53335">
    <property type="entry name" value="S-adenosyl-L-methionine-dependent methyltransferases"/>
    <property type="match status" value="1"/>
</dbReference>
<name>A0A6M0QQW2_9RHOB</name>
<reference evidence="2 3" key="1">
    <citation type="submission" date="2020-02" db="EMBL/GenBank/DDBJ databases">
        <authorList>
            <person name="Chen W.-M."/>
        </authorList>
    </citation>
    <scope>NUCLEOTIDE SEQUENCE [LARGE SCALE GENOMIC DNA]</scope>
    <source>
        <strain evidence="2 3">KMS-5</strain>
    </source>
</reference>
<dbReference type="GO" id="GO:0008171">
    <property type="term" value="F:O-methyltransferase activity"/>
    <property type="evidence" value="ECO:0007669"/>
    <property type="project" value="TreeGrafter"/>
</dbReference>
<dbReference type="PANTHER" id="PTHR36973">
    <property type="entry name" value="SLL1456 PROTEIN-RELATED"/>
    <property type="match status" value="1"/>
</dbReference>
<protein>
    <submittedName>
        <fullName evidence="2">FkbM family methyltransferase</fullName>
    </submittedName>
</protein>
<dbReference type="Pfam" id="PF05050">
    <property type="entry name" value="Methyltransf_21"/>
    <property type="match status" value="1"/>
</dbReference>
<evidence type="ECO:0000313" key="2">
    <source>
        <dbReference type="EMBL" id="NEY89848.1"/>
    </source>
</evidence>
<organism evidence="2 3">
    <name type="scientific">Tabrizicola oligotrophica</name>
    <dbReference type="NCBI Taxonomy" id="2710650"/>
    <lineage>
        <taxon>Bacteria</taxon>
        <taxon>Pseudomonadati</taxon>
        <taxon>Pseudomonadota</taxon>
        <taxon>Alphaproteobacteria</taxon>
        <taxon>Rhodobacterales</taxon>
        <taxon>Paracoccaceae</taxon>
        <taxon>Tabrizicola</taxon>
    </lineage>
</organism>
<dbReference type="InterPro" id="IPR006342">
    <property type="entry name" value="FkbM_mtfrase"/>
</dbReference>
<dbReference type="EMBL" id="JAAIVJ010000002">
    <property type="protein sequence ID" value="NEY89848.1"/>
    <property type="molecule type" value="Genomic_DNA"/>
</dbReference>
<keyword evidence="2" id="KW-0808">Transferase</keyword>
<dbReference type="InterPro" id="IPR029063">
    <property type="entry name" value="SAM-dependent_MTases_sf"/>
</dbReference>
<dbReference type="PANTHER" id="PTHR36973:SF4">
    <property type="entry name" value="NODULATION PROTEIN"/>
    <property type="match status" value="1"/>
</dbReference>
<dbReference type="InterPro" id="IPR053188">
    <property type="entry name" value="FkbM_Methyltransferase"/>
</dbReference>
<keyword evidence="2" id="KW-0489">Methyltransferase</keyword>
<evidence type="ECO:0000313" key="3">
    <source>
        <dbReference type="Proteomes" id="UP000477782"/>
    </source>
</evidence>
<comment type="caution">
    <text evidence="2">The sequence shown here is derived from an EMBL/GenBank/DDBJ whole genome shotgun (WGS) entry which is preliminary data.</text>
</comment>